<dbReference type="AlphaFoldDB" id="A0A7S1MMG0"/>
<gene>
    <name evidence="3" type="ORF">NDES1114_LOCUS24892</name>
</gene>
<accession>A0A7S1MMG0</accession>
<name>A0A7S1MMG0_NEODS</name>
<protein>
    <recommendedName>
        <fullName evidence="2">DUF3586 domain-containing protein</fullName>
    </recommendedName>
</protein>
<evidence type="ECO:0000313" key="3">
    <source>
        <dbReference type="EMBL" id="CAD9135652.1"/>
    </source>
</evidence>
<feature type="region of interest" description="Disordered" evidence="1">
    <location>
        <begin position="127"/>
        <end position="149"/>
    </location>
</feature>
<sequence>MAQDGTGFATGLTPIKDTTILRYSPTGAPETPAPIWNGNFTQKVCPNSGTCGGECQEASFPQNTCLNLTNGFSAQVECDTQDNVLIQRVYPLDRVCWGPAEEQIVPLDRCMVANPGTLEFTCGPSSNSNARTDLKYTPIRGPLKPARKN</sequence>
<dbReference type="Pfam" id="PF12131">
    <property type="entry name" value="DUF3586"/>
    <property type="match status" value="1"/>
</dbReference>
<proteinExistence type="predicted"/>
<evidence type="ECO:0000259" key="2">
    <source>
        <dbReference type="Pfam" id="PF12131"/>
    </source>
</evidence>
<dbReference type="GO" id="GO:0004197">
    <property type="term" value="F:cysteine-type endopeptidase activity"/>
    <property type="evidence" value="ECO:0007669"/>
    <property type="project" value="InterPro"/>
</dbReference>
<evidence type="ECO:0000256" key="1">
    <source>
        <dbReference type="SAM" id="MobiDB-lite"/>
    </source>
</evidence>
<reference evidence="3" key="1">
    <citation type="submission" date="2021-01" db="EMBL/GenBank/DDBJ databases">
        <authorList>
            <person name="Corre E."/>
            <person name="Pelletier E."/>
            <person name="Niang G."/>
            <person name="Scheremetjew M."/>
            <person name="Finn R."/>
            <person name="Kale V."/>
            <person name="Holt S."/>
            <person name="Cochrane G."/>
            <person name="Meng A."/>
            <person name="Brown T."/>
            <person name="Cohen L."/>
        </authorList>
    </citation>
    <scope>NUCLEOTIDE SEQUENCE</scope>
    <source>
        <strain evidence="3">CCAP 1951/1</strain>
    </source>
</reference>
<feature type="domain" description="DUF3586" evidence="2">
    <location>
        <begin position="24"/>
        <end position="99"/>
    </location>
</feature>
<organism evidence="3">
    <name type="scientific">Neobodo designis</name>
    <name type="common">Flagellated protozoan</name>
    <name type="synonym">Bodo designis</name>
    <dbReference type="NCBI Taxonomy" id="312471"/>
    <lineage>
        <taxon>Eukaryota</taxon>
        <taxon>Discoba</taxon>
        <taxon>Euglenozoa</taxon>
        <taxon>Kinetoplastea</taxon>
        <taxon>Metakinetoplastina</taxon>
        <taxon>Neobodonida</taxon>
        <taxon>Neobodo</taxon>
    </lineage>
</organism>
<dbReference type="EMBL" id="HBGF01037197">
    <property type="protein sequence ID" value="CAD9135652.1"/>
    <property type="molecule type" value="Transcribed_RNA"/>
</dbReference>
<dbReference type="InterPro" id="IPR021981">
    <property type="entry name" value="DUF3586"/>
</dbReference>